<organism evidence="1 2">
    <name type="scientific">Candidatus Syntrophosphaera thermopropionivorans</name>
    <dbReference type="NCBI Taxonomy" id="2593015"/>
    <lineage>
        <taxon>Bacteria</taxon>
        <taxon>Pseudomonadati</taxon>
        <taxon>Candidatus Cloacimonadota</taxon>
        <taxon>Candidatus Cloacimonadia</taxon>
        <taxon>Candidatus Cloacimonadales</taxon>
        <taxon>Candidatus Cloacimonadaceae</taxon>
        <taxon>Candidatus Syntrophosphaera</taxon>
    </lineage>
</organism>
<reference evidence="1" key="1">
    <citation type="submission" date="2019-03" db="EMBL/GenBank/DDBJ databases">
        <title>Candidatus Syntrophosphaera thermopropionivorans: a novel player in syntrophic propionate oxidation during anaerobic digestion.</title>
        <authorList>
            <person name="Dyksma S."/>
        </authorList>
    </citation>
    <scope>NUCLEOTIDE SEQUENCE</scope>
    <source>
        <strain evidence="1">W5</strain>
    </source>
</reference>
<evidence type="ECO:0000313" key="2">
    <source>
        <dbReference type="Proteomes" id="UP000294588"/>
    </source>
</evidence>
<gene>
    <name evidence="1" type="ORF">E0946_05775</name>
</gene>
<protein>
    <submittedName>
        <fullName evidence="1">TolC family protein</fullName>
    </submittedName>
</protein>
<accession>A0AC61QI85</accession>
<comment type="caution">
    <text evidence="1">The sequence shown here is derived from an EMBL/GenBank/DDBJ whole genome shotgun (WGS) entry which is preliminary data.</text>
</comment>
<evidence type="ECO:0000313" key="1">
    <source>
        <dbReference type="EMBL" id="TDF72684.1"/>
    </source>
</evidence>
<name>A0AC61QI85_9BACT</name>
<sequence length="416" mass="48463">MKRFIWLLFLVPFALMAEQYTLDELIDYGLKNSLTIQSSGLTYESIRSNLTSAKLNLLPEISLDLGVRNDFYHPETRKASDLSSSAGFSISKSLSLNDPYWYNYKYAQLDEKRGALDLQSKISSYAYNVFTAYLDVLSSQKQLLSLNKNLEIQTRVWEQTKILNQLGKNTSFDVKESEIAVMNSRISIMQLENTIATKRRELFGLVNMKDEGYDLADLEPDKELTIPDFSPETSYAIKTLQNELSRTQLSLKQNKTDFLPQLKLTYSFARNARGEDFSFESYNTEHTLSLGISYSIWNQFKQNQTVKRSNLSVRMAELKIQDQLDEMERLYEILTRELEYLNRLDELYQEKLEQANSQIQIAEERYRLGLIDLLELDKTRVDFINSEISYYSNRYQILAKQEAINNLLSLKIMGKW</sequence>
<dbReference type="Proteomes" id="UP000294588">
    <property type="component" value="Unassembled WGS sequence"/>
</dbReference>
<dbReference type="EMBL" id="SMOG01000020">
    <property type="protein sequence ID" value="TDF72684.1"/>
    <property type="molecule type" value="Genomic_DNA"/>
</dbReference>
<keyword evidence="2" id="KW-1185">Reference proteome</keyword>
<proteinExistence type="predicted"/>